<feature type="domain" description="Helicase C-terminal" evidence="12">
    <location>
        <begin position="243"/>
        <end position="417"/>
    </location>
</feature>
<evidence type="ECO:0000256" key="5">
    <source>
        <dbReference type="ARBA" id="ARBA00022840"/>
    </source>
</evidence>
<dbReference type="PROSITE" id="PS51194">
    <property type="entry name" value="HELICASE_CTER"/>
    <property type="match status" value="1"/>
</dbReference>
<dbReference type="AlphaFoldDB" id="M5U620"/>
<dbReference type="RefSeq" id="WP_008676269.1">
    <property type="nucleotide sequence ID" value="NZ_ANOH01000118.1"/>
</dbReference>
<sequence length="676" mass="75368">MNIDENHHGSMADGPPNASTLDPRWETAEKILRDRFGHEGLLPAQRKVIERVLRGDNVLAVLPTGHGKSLCYQLPSQLLPGLTVVVSPLVSLMRDQCESLAKKSIPAVRIDQSVSHEEFRGDWQAVRSGNAKLLYLAPERFFNERFAAQLGDVPISLLAIDEAHCMSQWGHHFRPDYLRLPELVDRFRIGQTLALTATATPAVVKDIRGAFAIESKNTVRMSTHRANLRLHCTPTPSDRRDEVLIDRLEGLPRKPAGRPNARPSRGKQRTSTLIYVTRRSTAEQLAETLRDAGFAPLVYHAGLSADERETVQREFIDSDRALLIGTIAFGMGVDKPDIRRVIHYNPSQSMEAYSQEIGRGGRDGKPAECETLLVADDQTALKNLAAGDLPSDAALARLIERLIGQPQRFHLALGKLAWEVNLSTPAVATMMIRLQSLGYVRCLPMRYDTYRITPTFTNERIIDESLAAHRAATRAILASLAKGRRGFRVNLIVACEQHGIGRDQLLAAIEQNAIAGLWNVDSTDSMHGYEWIKPIKRPKSVLQTLRRHAYEQFEQNVSRVNQLMQFFECERCLPIQLAEHFGHRRSRSCGRCTVCLGGGPFSEGSVRGESIGNSALGVLETAIRQYPDLFSDPVDQAKFLCGLSTPYFRRHRLSRDPGYGVCEDVPFQTVLAALSQ</sequence>
<dbReference type="EMBL" id="ANOH01000118">
    <property type="protein sequence ID" value="EMI56900.1"/>
    <property type="molecule type" value="Genomic_DNA"/>
</dbReference>
<evidence type="ECO:0000256" key="6">
    <source>
        <dbReference type="ARBA" id="ARBA00023125"/>
    </source>
</evidence>
<dbReference type="SMART" id="SM00487">
    <property type="entry name" value="DEXDc"/>
    <property type="match status" value="1"/>
</dbReference>
<protein>
    <recommendedName>
        <fullName evidence="9">DNA 3'-5' helicase</fullName>
        <ecNumber evidence="9">5.6.2.4</ecNumber>
    </recommendedName>
</protein>
<dbReference type="GO" id="GO:0005524">
    <property type="term" value="F:ATP binding"/>
    <property type="evidence" value="ECO:0007669"/>
    <property type="project" value="UniProtKB-KW"/>
</dbReference>
<organism evidence="13 14">
    <name type="scientific">Rhodopirellula sallentina SM41</name>
    <dbReference type="NCBI Taxonomy" id="1263870"/>
    <lineage>
        <taxon>Bacteria</taxon>
        <taxon>Pseudomonadati</taxon>
        <taxon>Planctomycetota</taxon>
        <taxon>Planctomycetia</taxon>
        <taxon>Pirellulales</taxon>
        <taxon>Pirellulaceae</taxon>
        <taxon>Rhodopirellula</taxon>
    </lineage>
</organism>
<dbReference type="Gene3D" id="3.40.50.300">
    <property type="entry name" value="P-loop containing nucleotide triphosphate hydrolases"/>
    <property type="match status" value="2"/>
</dbReference>
<evidence type="ECO:0000313" key="14">
    <source>
        <dbReference type="Proteomes" id="UP000011885"/>
    </source>
</evidence>
<dbReference type="SUPFAM" id="SSF52540">
    <property type="entry name" value="P-loop containing nucleoside triphosphate hydrolases"/>
    <property type="match status" value="1"/>
</dbReference>
<evidence type="ECO:0000259" key="11">
    <source>
        <dbReference type="PROSITE" id="PS51192"/>
    </source>
</evidence>
<dbReference type="GO" id="GO:0006281">
    <property type="term" value="P:DNA repair"/>
    <property type="evidence" value="ECO:0007669"/>
    <property type="project" value="TreeGrafter"/>
</dbReference>
<dbReference type="Pfam" id="PF00270">
    <property type="entry name" value="DEAD"/>
    <property type="match status" value="1"/>
</dbReference>
<evidence type="ECO:0000259" key="12">
    <source>
        <dbReference type="PROSITE" id="PS51194"/>
    </source>
</evidence>
<comment type="caution">
    <text evidence="13">The sequence shown here is derived from an EMBL/GenBank/DDBJ whole genome shotgun (WGS) entry which is preliminary data.</text>
</comment>
<evidence type="ECO:0000256" key="9">
    <source>
        <dbReference type="ARBA" id="ARBA00034808"/>
    </source>
</evidence>
<dbReference type="PATRIC" id="fig|1263870.3.peg.1788"/>
<dbReference type="PANTHER" id="PTHR13710:SF105">
    <property type="entry name" value="ATP-DEPENDENT DNA HELICASE Q1"/>
    <property type="match status" value="1"/>
</dbReference>
<evidence type="ECO:0000256" key="1">
    <source>
        <dbReference type="ARBA" id="ARBA00005446"/>
    </source>
</evidence>
<evidence type="ECO:0000256" key="4">
    <source>
        <dbReference type="ARBA" id="ARBA00022806"/>
    </source>
</evidence>
<dbReference type="Pfam" id="PF00271">
    <property type="entry name" value="Helicase_C"/>
    <property type="match status" value="1"/>
</dbReference>
<proteinExistence type="inferred from homology"/>
<evidence type="ECO:0000256" key="2">
    <source>
        <dbReference type="ARBA" id="ARBA00022741"/>
    </source>
</evidence>
<dbReference type="PROSITE" id="PS51192">
    <property type="entry name" value="HELICASE_ATP_BIND_1"/>
    <property type="match status" value="1"/>
</dbReference>
<keyword evidence="2" id="KW-0547">Nucleotide-binding</keyword>
<comment type="similarity">
    <text evidence="1">Belongs to the helicase family. RecQ subfamily.</text>
</comment>
<gene>
    <name evidence="13" type="ORF">RSSM_01670</name>
</gene>
<evidence type="ECO:0000256" key="8">
    <source>
        <dbReference type="ARBA" id="ARBA00034617"/>
    </source>
</evidence>
<dbReference type="GO" id="GO:0003677">
    <property type="term" value="F:DNA binding"/>
    <property type="evidence" value="ECO:0007669"/>
    <property type="project" value="UniProtKB-KW"/>
</dbReference>
<dbReference type="NCBIfam" id="TIGR00614">
    <property type="entry name" value="recQ_fam"/>
    <property type="match status" value="1"/>
</dbReference>
<evidence type="ECO:0000256" key="10">
    <source>
        <dbReference type="SAM" id="MobiDB-lite"/>
    </source>
</evidence>
<name>M5U620_9BACT</name>
<dbReference type="InterPro" id="IPR001650">
    <property type="entry name" value="Helicase_C-like"/>
</dbReference>
<dbReference type="InterPro" id="IPR004589">
    <property type="entry name" value="DNA_helicase_ATP-dep_RecQ"/>
</dbReference>
<keyword evidence="4 13" id="KW-0347">Helicase</keyword>
<evidence type="ECO:0000256" key="3">
    <source>
        <dbReference type="ARBA" id="ARBA00022801"/>
    </source>
</evidence>
<dbReference type="GO" id="GO:0006310">
    <property type="term" value="P:DNA recombination"/>
    <property type="evidence" value="ECO:0007669"/>
    <property type="project" value="InterPro"/>
</dbReference>
<feature type="region of interest" description="Disordered" evidence="10">
    <location>
        <begin position="249"/>
        <end position="269"/>
    </location>
</feature>
<reference evidence="13 14" key="1">
    <citation type="journal article" date="2013" name="Mar. Genomics">
        <title>Expression of sulfatases in Rhodopirellula baltica and the diversity of sulfatases in the genus Rhodopirellula.</title>
        <authorList>
            <person name="Wegner C.E."/>
            <person name="Richter-Heitmann T."/>
            <person name="Klindworth A."/>
            <person name="Klockow C."/>
            <person name="Richter M."/>
            <person name="Achstetter T."/>
            <person name="Glockner F.O."/>
            <person name="Harder J."/>
        </authorList>
    </citation>
    <scope>NUCLEOTIDE SEQUENCE [LARGE SCALE GENOMIC DNA]</scope>
    <source>
        <strain evidence="13 14">SM41</strain>
    </source>
</reference>
<feature type="domain" description="Helicase ATP-binding" evidence="11">
    <location>
        <begin position="49"/>
        <end position="217"/>
    </location>
</feature>
<feature type="compositionally biased region" description="Basic and acidic residues" evidence="10">
    <location>
        <begin position="1"/>
        <end position="10"/>
    </location>
</feature>
<dbReference type="SMART" id="SM00490">
    <property type="entry name" value="HELICc"/>
    <property type="match status" value="1"/>
</dbReference>
<keyword evidence="5" id="KW-0067">ATP-binding</keyword>
<dbReference type="InterPro" id="IPR036388">
    <property type="entry name" value="WH-like_DNA-bd_sf"/>
</dbReference>
<dbReference type="GO" id="GO:0016787">
    <property type="term" value="F:hydrolase activity"/>
    <property type="evidence" value="ECO:0007669"/>
    <property type="project" value="UniProtKB-KW"/>
</dbReference>
<keyword evidence="6" id="KW-0238">DNA-binding</keyword>
<dbReference type="GO" id="GO:0043138">
    <property type="term" value="F:3'-5' DNA helicase activity"/>
    <property type="evidence" value="ECO:0007669"/>
    <property type="project" value="UniProtKB-EC"/>
</dbReference>
<dbReference type="GO" id="GO:0005737">
    <property type="term" value="C:cytoplasm"/>
    <property type="evidence" value="ECO:0007669"/>
    <property type="project" value="TreeGrafter"/>
</dbReference>
<evidence type="ECO:0000313" key="13">
    <source>
        <dbReference type="EMBL" id="EMI56900.1"/>
    </source>
</evidence>
<dbReference type="Proteomes" id="UP000011885">
    <property type="component" value="Unassembled WGS sequence"/>
</dbReference>
<comment type="catalytic activity">
    <reaction evidence="8">
        <text>Couples ATP hydrolysis with the unwinding of duplex DNA by translocating in the 3'-5' direction.</text>
        <dbReference type="EC" id="5.6.2.4"/>
    </reaction>
</comment>
<dbReference type="EC" id="5.6.2.4" evidence="9"/>
<dbReference type="InterPro" id="IPR014001">
    <property type="entry name" value="Helicase_ATP-bd"/>
</dbReference>
<dbReference type="InterPro" id="IPR027417">
    <property type="entry name" value="P-loop_NTPase"/>
</dbReference>
<dbReference type="Gene3D" id="1.10.10.10">
    <property type="entry name" value="Winged helix-like DNA-binding domain superfamily/Winged helix DNA-binding domain"/>
    <property type="match status" value="1"/>
</dbReference>
<feature type="region of interest" description="Disordered" evidence="10">
    <location>
        <begin position="1"/>
        <end position="22"/>
    </location>
</feature>
<keyword evidence="7" id="KW-0413">Isomerase</keyword>
<dbReference type="GO" id="GO:0030894">
    <property type="term" value="C:replisome"/>
    <property type="evidence" value="ECO:0007669"/>
    <property type="project" value="TreeGrafter"/>
</dbReference>
<dbReference type="InterPro" id="IPR011545">
    <property type="entry name" value="DEAD/DEAH_box_helicase_dom"/>
</dbReference>
<dbReference type="GO" id="GO:0009378">
    <property type="term" value="F:four-way junction helicase activity"/>
    <property type="evidence" value="ECO:0007669"/>
    <property type="project" value="TreeGrafter"/>
</dbReference>
<evidence type="ECO:0000256" key="7">
    <source>
        <dbReference type="ARBA" id="ARBA00023235"/>
    </source>
</evidence>
<accession>M5U620</accession>
<dbReference type="GO" id="GO:0043590">
    <property type="term" value="C:bacterial nucleoid"/>
    <property type="evidence" value="ECO:0007669"/>
    <property type="project" value="TreeGrafter"/>
</dbReference>
<keyword evidence="14" id="KW-1185">Reference proteome</keyword>
<dbReference type="PANTHER" id="PTHR13710">
    <property type="entry name" value="DNA HELICASE RECQ FAMILY MEMBER"/>
    <property type="match status" value="1"/>
</dbReference>
<keyword evidence="3" id="KW-0378">Hydrolase</keyword>